<reference evidence="3" key="2">
    <citation type="journal article" date="2008" name="Nucleic Acids Res.">
        <title>The rice annotation project database (RAP-DB): 2008 update.</title>
        <authorList>
            <consortium name="The rice annotation project (RAP)"/>
        </authorList>
    </citation>
    <scope>GENOME REANNOTATION</scope>
    <source>
        <strain evidence="3">cv. Nipponbare</strain>
    </source>
</reference>
<evidence type="ECO:0000256" key="1">
    <source>
        <dbReference type="SAM" id="MobiDB-lite"/>
    </source>
</evidence>
<feature type="compositionally biased region" description="Basic and acidic residues" evidence="1">
    <location>
        <begin position="75"/>
        <end position="84"/>
    </location>
</feature>
<feature type="compositionally biased region" description="Basic residues" evidence="1">
    <location>
        <begin position="191"/>
        <end position="205"/>
    </location>
</feature>
<feature type="region of interest" description="Disordered" evidence="1">
    <location>
        <begin position="191"/>
        <end position="214"/>
    </location>
</feature>
<sequence>MRSEGGLLLDEHLEAVDEEGGELPGLLEGVGVAVAGDAAEDAAGAGADLAEQEALGGGDVRDGEVLDGDEDEDGVDRGDLADEAREQRRDALDELRVEEAHAGDPPHAAVLLQQRRQLRRGDDVVQLVPVAPHVDVVPRRHHRHQHHGEAEGEVPAVHELGQDRRQVHHLREPEHAVEEQDEHQVLLPYQQHHHRHQVRRHHERRHHTDPYIHP</sequence>
<name>A0A0P0W9T1_ORYSJ</name>
<dbReference type="Proteomes" id="UP000000763">
    <property type="component" value="Chromosome 4"/>
</dbReference>
<proteinExistence type="predicted"/>
<dbReference type="Gramene" id="Os04t0401751-00">
    <property type="protein sequence ID" value="Os04t0401751-00"/>
    <property type="gene ID" value="Os04g0401751"/>
</dbReference>
<feature type="compositionally biased region" description="Low complexity" evidence="1">
    <location>
        <begin position="42"/>
        <end position="54"/>
    </location>
</feature>
<reference evidence="2 3" key="1">
    <citation type="journal article" date="2005" name="Nature">
        <title>The map-based sequence of the rice genome.</title>
        <authorList>
            <consortium name="International rice genome sequencing project (IRGSP)"/>
            <person name="Matsumoto T."/>
            <person name="Wu J."/>
            <person name="Kanamori H."/>
            <person name="Katayose Y."/>
            <person name="Fujisawa M."/>
            <person name="Namiki N."/>
            <person name="Mizuno H."/>
            <person name="Yamamoto K."/>
            <person name="Antonio B.A."/>
            <person name="Baba T."/>
            <person name="Sakata K."/>
            <person name="Nagamura Y."/>
            <person name="Aoki H."/>
            <person name="Arikawa K."/>
            <person name="Arita K."/>
            <person name="Bito T."/>
            <person name="Chiden Y."/>
            <person name="Fujitsuka N."/>
            <person name="Fukunaka R."/>
            <person name="Hamada M."/>
            <person name="Harada C."/>
            <person name="Hayashi A."/>
            <person name="Hijishita S."/>
            <person name="Honda M."/>
            <person name="Hosokawa S."/>
            <person name="Ichikawa Y."/>
            <person name="Idonuma A."/>
            <person name="Iijima M."/>
            <person name="Ikeda M."/>
            <person name="Ikeno M."/>
            <person name="Ito K."/>
            <person name="Ito S."/>
            <person name="Ito T."/>
            <person name="Ito Y."/>
            <person name="Ito Y."/>
            <person name="Iwabuchi A."/>
            <person name="Kamiya K."/>
            <person name="Karasawa W."/>
            <person name="Kurita K."/>
            <person name="Katagiri S."/>
            <person name="Kikuta A."/>
            <person name="Kobayashi H."/>
            <person name="Kobayashi N."/>
            <person name="Machita K."/>
            <person name="Maehara T."/>
            <person name="Masukawa M."/>
            <person name="Mizubayashi T."/>
            <person name="Mukai Y."/>
            <person name="Nagasaki H."/>
            <person name="Nagata Y."/>
            <person name="Naito S."/>
            <person name="Nakashima M."/>
            <person name="Nakama Y."/>
            <person name="Nakamichi Y."/>
            <person name="Nakamura M."/>
            <person name="Meguro A."/>
            <person name="Negishi M."/>
            <person name="Ohta I."/>
            <person name="Ohta T."/>
            <person name="Okamoto M."/>
            <person name="Ono N."/>
            <person name="Saji S."/>
            <person name="Sakaguchi M."/>
            <person name="Sakai K."/>
            <person name="Shibata M."/>
            <person name="Shimokawa T."/>
            <person name="Song J."/>
            <person name="Takazaki Y."/>
            <person name="Terasawa K."/>
            <person name="Tsugane M."/>
            <person name="Tsuji K."/>
            <person name="Ueda S."/>
            <person name="Waki K."/>
            <person name="Yamagata H."/>
            <person name="Yamamoto M."/>
            <person name="Yamamoto S."/>
            <person name="Yamane H."/>
            <person name="Yoshiki S."/>
            <person name="Yoshihara R."/>
            <person name="Yukawa K."/>
            <person name="Zhong H."/>
            <person name="Yano M."/>
            <person name="Yuan Q."/>
            <person name="Ouyang S."/>
            <person name="Liu J."/>
            <person name="Jones K.M."/>
            <person name="Gansberger K."/>
            <person name="Moffat K."/>
            <person name="Hill J."/>
            <person name="Bera J."/>
            <person name="Fadrosh D."/>
            <person name="Jin S."/>
            <person name="Johri S."/>
            <person name="Kim M."/>
            <person name="Overton L."/>
            <person name="Reardon M."/>
            <person name="Tsitrin T."/>
            <person name="Vuong H."/>
            <person name="Weaver B."/>
            <person name="Ciecko A."/>
            <person name="Tallon L."/>
            <person name="Jackson J."/>
            <person name="Pai G."/>
            <person name="Aken S.V."/>
            <person name="Utterback T."/>
            <person name="Reidmuller S."/>
            <person name="Feldblyum T."/>
            <person name="Hsiao J."/>
            <person name="Zismann V."/>
            <person name="Iobst S."/>
            <person name="de Vazeille A.R."/>
            <person name="Buell C.R."/>
            <person name="Ying K."/>
            <person name="Li Y."/>
            <person name="Lu T."/>
            <person name="Huang Y."/>
            <person name="Zhao Q."/>
            <person name="Feng Q."/>
            <person name="Zhang L."/>
            <person name="Zhu J."/>
            <person name="Weng Q."/>
            <person name="Mu J."/>
            <person name="Lu Y."/>
            <person name="Fan D."/>
            <person name="Liu Y."/>
            <person name="Guan J."/>
            <person name="Zhang Y."/>
            <person name="Yu S."/>
            <person name="Liu X."/>
            <person name="Zhang Y."/>
            <person name="Hong G."/>
            <person name="Han B."/>
            <person name="Choisne N."/>
            <person name="Demange N."/>
            <person name="Orjeda G."/>
            <person name="Samain S."/>
            <person name="Cattolico L."/>
            <person name="Pelletier E."/>
            <person name="Couloux A."/>
            <person name="Segurens B."/>
            <person name="Wincker P."/>
            <person name="D'Hont A."/>
            <person name="Scarpelli C."/>
            <person name="Weissenbach J."/>
            <person name="Salanoubat M."/>
            <person name="Quetier F."/>
            <person name="Yu Y."/>
            <person name="Kim H.R."/>
            <person name="Rambo T."/>
            <person name="Currie J."/>
            <person name="Collura K."/>
            <person name="Luo M."/>
            <person name="Yang T."/>
            <person name="Ammiraju J.S.S."/>
            <person name="Engler F."/>
            <person name="Soderlund C."/>
            <person name="Wing R.A."/>
            <person name="Palmer L.E."/>
            <person name="de la Bastide M."/>
            <person name="Spiegel L."/>
            <person name="Nascimento L."/>
            <person name="Zutavern T."/>
            <person name="O'Shaughnessy A."/>
            <person name="Dike S."/>
            <person name="Dedhia N."/>
            <person name="Preston R."/>
            <person name="Balija V."/>
            <person name="McCombie W.R."/>
            <person name="Chow T."/>
            <person name="Chen H."/>
            <person name="Chung M."/>
            <person name="Chen C."/>
            <person name="Shaw J."/>
            <person name="Wu H."/>
            <person name="Hsiao K."/>
            <person name="Chao Y."/>
            <person name="Chu M."/>
            <person name="Cheng C."/>
            <person name="Hour A."/>
            <person name="Lee P."/>
            <person name="Lin S."/>
            <person name="Lin Y."/>
            <person name="Liou J."/>
            <person name="Liu S."/>
            <person name="Hsing Y."/>
            <person name="Raghuvanshi S."/>
            <person name="Mohanty A."/>
            <person name="Bharti A.K."/>
            <person name="Gaur A."/>
            <person name="Gupta V."/>
            <person name="Kumar D."/>
            <person name="Ravi V."/>
            <person name="Vij S."/>
            <person name="Kapur A."/>
            <person name="Khurana P."/>
            <person name="Khurana P."/>
            <person name="Khurana J.P."/>
            <person name="Tyagi A.K."/>
            <person name="Gaikwad K."/>
            <person name="Singh A."/>
            <person name="Dalal V."/>
            <person name="Srivastava S."/>
            <person name="Dixit A."/>
            <person name="Pal A.K."/>
            <person name="Ghazi I.A."/>
            <person name="Yadav M."/>
            <person name="Pandit A."/>
            <person name="Bhargava A."/>
            <person name="Sureshbabu K."/>
            <person name="Batra K."/>
            <person name="Sharma T.R."/>
            <person name="Mohapatra T."/>
            <person name="Singh N.K."/>
            <person name="Messing J."/>
            <person name="Nelson A.B."/>
            <person name="Fuks G."/>
            <person name="Kavchok S."/>
            <person name="Keizer G."/>
            <person name="Linton E."/>
            <person name="Llaca V."/>
            <person name="Song R."/>
            <person name="Tanyolac B."/>
            <person name="Young S."/>
            <person name="Ho-Il K."/>
            <person name="Hahn J.H."/>
            <person name="Sangsakoo G."/>
            <person name="Vanavichit A."/>
            <person name="de Mattos Luiz.A.T."/>
            <person name="Zimmer P.D."/>
            <person name="Malone G."/>
            <person name="Dellagostin O."/>
            <person name="de Oliveira A.C."/>
            <person name="Bevan M."/>
            <person name="Bancroft I."/>
            <person name="Minx P."/>
            <person name="Cordum H."/>
            <person name="Wilson R."/>
            <person name="Cheng Z."/>
            <person name="Jin W."/>
            <person name="Jiang J."/>
            <person name="Leong S.A."/>
            <person name="Iwama H."/>
            <person name="Gojobori T."/>
            <person name="Itoh T."/>
            <person name="Niimura Y."/>
            <person name="Fujii Y."/>
            <person name="Habara T."/>
            <person name="Sakai H."/>
            <person name="Sato Y."/>
            <person name="Wilson G."/>
            <person name="Kumar K."/>
            <person name="McCouch S."/>
            <person name="Juretic N."/>
            <person name="Hoen D."/>
            <person name="Wright S."/>
            <person name="Bruskiewich R."/>
            <person name="Bureau T."/>
            <person name="Miyao A."/>
            <person name="Hirochika H."/>
            <person name="Nishikawa T."/>
            <person name="Kadowaki K."/>
            <person name="Sugiura M."/>
            <person name="Burr B."/>
            <person name="Sasaki T."/>
        </authorList>
    </citation>
    <scope>NUCLEOTIDE SEQUENCE [LARGE SCALE GENOMIC DNA]</scope>
    <source>
        <strain evidence="3">cv. Nipponbare</strain>
    </source>
</reference>
<feature type="region of interest" description="Disordered" evidence="1">
    <location>
        <begin position="42"/>
        <end position="84"/>
    </location>
</feature>
<dbReference type="EMBL" id="AP008210">
    <property type="protein sequence ID" value="BAH92645.1"/>
    <property type="molecule type" value="Genomic_DNA"/>
</dbReference>
<evidence type="ECO:0000313" key="3">
    <source>
        <dbReference type="Proteomes" id="UP000000763"/>
    </source>
</evidence>
<dbReference type="AlphaFoldDB" id="A0A0P0W9T1"/>
<gene>
    <name evidence="2" type="ordered locus">Os04g0401750</name>
</gene>
<evidence type="ECO:0000313" key="2">
    <source>
        <dbReference type="EMBL" id="BAH92645.1"/>
    </source>
</evidence>
<accession>A0A0P0W9T1</accession>
<organism evidence="2 3">
    <name type="scientific">Oryza sativa subsp. japonica</name>
    <name type="common">Rice</name>
    <dbReference type="NCBI Taxonomy" id="39947"/>
    <lineage>
        <taxon>Eukaryota</taxon>
        <taxon>Viridiplantae</taxon>
        <taxon>Streptophyta</taxon>
        <taxon>Embryophyta</taxon>
        <taxon>Tracheophyta</taxon>
        <taxon>Spermatophyta</taxon>
        <taxon>Magnoliopsida</taxon>
        <taxon>Liliopsida</taxon>
        <taxon>Poales</taxon>
        <taxon>Poaceae</taxon>
        <taxon>BOP clade</taxon>
        <taxon>Oryzoideae</taxon>
        <taxon>Oryzeae</taxon>
        <taxon>Oryzinae</taxon>
        <taxon>Oryza</taxon>
        <taxon>Oryza sativa</taxon>
    </lineage>
</organism>
<feature type="compositionally biased region" description="Acidic residues" evidence="1">
    <location>
        <begin position="65"/>
        <end position="74"/>
    </location>
</feature>
<dbReference type="KEGG" id="dosa:Os04g0401750"/>
<protein>
    <submittedName>
        <fullName evidence="2">Os04g0401750 protein</fullName>
    </submittedName>
</protein>